<organism evidence="3 4">
    <name type="scientific">Citrullus colocynthis</name>
    <name type="common">colocynth</name>
    <dbReference type="NCBI Taxonomy" id="252529"/>
    <lineage>
        <taxon>Eukaryota</taxon>
        <taxon>Viridiplantae</taxon>
        <taxon>Streptophyta</taxon>
        <taxon>Embryophyta</taxon>
        <taxon>Tracheophyta</taxon>
        <taxon>Spermatophyta</taxon>
        <taxon>Magnoliopsida</taxon>
        <taxon>eudicotyledons</taxon>
        <taxon>Gunneridae</taxon>
        <taxon>Pentapetalae</taxon>
        <taxon>rosids</taxon>
        <taxon>fabids</taxon>
        <taxon>Cucurbitales</taxon>
        <taxon>Cucurbitaceae</taxon>
        <taxon>Benincaseae</taxon>
        <taxon>Citrullus</taxon>
    </lineage>
</organism>
<evidence type="ECO:0000313" key="3">
    <source>
        <dbReference type="EMBL" id="CAK9310312.1"/>
    </source>
</evidence>
<keyword evidence="2" id="KW-1133">Transmembrane helix</keyword>
<feature type="transmembrane region" description="Helical" evidence="2">
    <location>
        <begin position="92"/>
        <end position="121"/>
    </location>
</feature>
<keyword evidence="4" id="KW-1185">Reference proteome</keyword>
<protein>
    <submittedName>
        <fullName evidence="3">Uncharacterized protein</fullName>
    </submittedName>
</protein>
<dbReference type="EMBL" id="OZ021735">
    <property type="protein sequence ID" value="CAK9310312.1"/>
    <property type="molecule type" value="Genomic_DNA"/>
</dbReference>
<dbReference type="Proteomes" id="UP001642487">
    <property type="component" value="Chromosome 1"/>
</dbReference>
<evidence type="ECO:0000313" key="4">
    <source>
        <dbReference type="Proteomes" id="UP001642487"/>
    </source>
</evidence>
<accession>A0ABP0XUU8</accession>
<keyword evidence="2" id="KW-0472">Membrane</keyword>
<feature type="region of interest" description="Disordered" evidence="1">
    <location>
        <begin position="64"/>
        <end position="85"/>
    </location>
</feature>
<name>A0ABP0XUU8_9ROSI</name>
<gene>
    <name evidence="3" type="ORF">CITCOLO1_LOCUS1931</name>
</gene>
<keyword evidence="2" id="KW-0812">Transmembrane</keyword>
<evidence type="ECO:0000256" key="1">
    <source>
        <dbReference type="SAM" id="MobiDB-lite"/>
    </source>
</evidence>
<reference evidence="3 4" key="1">
    <citation type="submission" date="2024-03" db="EMBL/GenBank/DDBJ databases">
        <authorList>
            <person name="Gkanogiannis A."/>
            <person name="Becerra Lopez-Lavalle L."/>
        </authorList>
    </citation>
    <scope>NUCLEOTIDE SEQUENCE [LARGE SCALE GENOMIC DNA]</scope>
</reference>
<evidence type="ECO:0000256" key="2">
    <source>
        <dbReference type="SAM" id="Phobius"/>
    </source>
</evidence>
<proteinExistence type="predicted"/>
<sequence>MASIFAAPPSQLNLTSRPSLIHRAVLPSSIAGIQFHSNASPFPSFRYRNSRGLELRQRSLSITASNSSDGNSIIKEEDGSSKATNDAQGPPFLTILAGIFVFSLVLWIFSSAVTSVIGLVVKLISTK</sequence>